<protein>
    <submittedName>
        <fullName evidence="1">6150_t:CDS:1</fullName>
    </submittedName>
</protein>
<proteinExistence type="predicted"/>
<gene>
    <name evidence="1" type="ORF">DERYTH_LOCUS28660</name>
</gene>
<name>A0A9N9KHH6_9GLOM</name>
<evidence type="ECO:0000313" key="1">
    <source>
        <dbReference type="EMBL" id="CAG8829317.1"/>
    </source>
</evidence>
<comment type="caution">
    <text evidence="1">The sequence shown here is derived from an EMBL/GenBank/DDBJ whole genome shotgun (WGS) entry which is preliminary data.</text>
</comment>
<dbReference type="Proteomes" id="UP000789405">
    <property type="component" value="Unassembled WGS sequence"/>
</dbReference>
<feature type="non-terminal residue" evidence="1">
    <location>
        <position position="1"/>
    </location>
</feature>
<dbReference type="OrthoDB" id="2408887at2759"/>
<organism evidence="1 2">
    <name type="scientific">Dentiscutata erythropus</name>
    <dbReference type="NCBI Taxonomy" id="1348616"/>
    <lineage>
        <taxon>Eukaryota</taxon>
        <taxon>Fungi</taxon>
        <taxon>Fungi incertae sedis</taxon>
        <taxon>Mucoromycota</taxon>
        <taxon>Glomeromycotina</taxon>
        <taxon>Glomeromycetes</taxon>
        <taxon>Diversisporales</taxon>
        <taxon>Gigasporaceae</taxon>
        <taxon>Dentiscutata</taxon>
    </lineage>
</organism>
<evidence type="ECO:0000313" key="2">
    <source>
        <dbReference type="Proteomes" id="UP000789405"/>
    </source>
</evidence>
<dbReference type="EMBL" id="CAJVPY010072951">
    <property type="protein sequence ID" value="CAG8829317.1"/>
    <property type="molecule type" value="Genomic_DNA"/>
</dbReference>
<reference evidence="1" key="1">
    <citation type="submission" date="2021-06" db="EMBL/GenBank/DDBJ databases">
        <authorList>
            <person name="Kallberg Y."/>
            <person name="Tangrot J."/>
            <person name="Rosling A."/>
        </authorList>
    </citation>
    <scope>NUCLEOTIDE SEQUENCE</scope>
    <source>
        <strain evidence="1">MA453B</strain>
    </source>
</reference>
<dbReference type="AlphaFoldDB" id="A0A9N9KHH6"/>
<keyword evidence="2" id="KW-1185">Reference proteome</keyword>
<sequence>DYEENDLVLDTIHDLSLFFENSTNCTCHRTPRQKDLRTCFEKLMSFELTDEKS</sequence>
<feature type="non-terminal residue" evidence="1">
    <location>
        <position position="53"/>
    </location>
</feature>
<accession>A0A9N9KHH6</accession>